<gene>
    <name evidence="3" type="ORF">PSEHALCIP103_01707</name>
</gene>
<sequence>MFSSKPNSMLKSIAGLCFFASGTLMLSACNDDTAQQNSAVAQTMTTLPVQVSYLDRSLIAPNSQLTATLVDVSKMDVAATVISEQVIDLVGAPPYKVELEYNLEKIDPTHRYSVRATINNQENLLYTSTTNNSPFADTSSSEPLEIIVSKVTLKPDVDLVNTYFKAVSIDGNPVVVNTKEPFIQFNSDNTVHGFLGCNNFNGSYEVSKQTVTFTQLATTQKMCHENMEQESAMAGVLQTATQWQINGEKLVLQNEAGKQLATFNAVYF</sequence>
<dbReference type="PANTHER" id="PTHR35535:SF1">
    <property type="entry name" value="HEAT SHOCK PROTEIN HSLJ"/>
    <property type="match status" value="1"/>
</dbReference>
<dbReference type="Pfam" id="PF09619">
    <property type="entry name" value="YscW"/>
    <property type="match status" value="1"/>
</dbReference>
<evidence type="ECO:0000313" key="3">
    <source>
        <dbReference type="EMBL" id="CAH9057694.1"/>
    </source>
</evidence>
<name>A0A9W4QXI3_PSEHA</name>
<dbReference type="InterPro" id="IPR053147">
    <property type="entry name" value="Hsp_HslJ-like"/>
</dbReference>
<dbReference type="InterPro" id="IPR005184">
    <property type="entry name" value="DUF306_Meta_HslJ"/>
</dbReference>
<organism evidence="3 4">
    <name type="scientific">Pseudoalteromonas haloplanktis</name>
    <name type="common">Alteromonas haloplanktis</name>
    <dbReference type="NCBI Taxonomy" id="228"/>
    <lineage>
        <taxon>Bacteria</taxon>
        <taxon>Pseudomonadati</taxon>
        <taxon>Pseudomonadota</taxon>
        <taxon>Gammaproteobacteria</taxon>
        <taxon>Alteromonadales</taxon>
        <taxon>Pseudoalteromonadaceae</taxon>
        <taxon>Pseudoalteromonas</taxon>
    </lineage>
</organism>
<feature type="chain" id="PRO_5040746490" description="DUF306 domain-containing protein" evidence="1">
    <location>
        <begin position="28"/>
        <end position="268"/>
    </location>
</feature>
<evidence type="ECO:0000313" key="4">
    <source>
        <dbReference type="Proteomes" id="UP001152447"/>
    </source>
</evidence>
<feature type="signal peptide" evidence="1">
    <location>
        <begin position="1"/>
        <end position="27"/>
    </location>
</feature>
<reference evidence="3" key="1">
    <citation type="submission" date="2022-07" db="EMBL/GenBank/DDBJ databases">
        <authorList>
            <person name="Criscuolo A."/>
        </authorList>
    </citation>
    <scope>NUCLEOTIDE SEQUENCE</scope>
    <source>
        <strain evidence="3">CIP103197</strain>
    </source>
</reference>
<comment type="caution">
    <text evidence="3">The sequence shown here is derived from an EMBL/GenBank/DDBJ whole genome shotgun (WGS) entry which is preliminary data.</text>
</comment>
<dbReference type="Pfam" id="PF03724">
    <property type="entry name" value="META"/>
    <property type="match status" value="1"/>
</dbReference>
<evidence type="ECO:0000259" key="2">
    <source>
        <dbReference type="Pfam" id="PF03724"/>
    </source>
</evidence>
<feature type="domain" description="DUF306" evidence="2">
    <location>
        <begin position="158"/>
        <end position="263"/>
    </location>
</feature>
<protein>
    <recommendedName>
        <fullName evidence="2">DUF306 domain-containing protein</fullName>
    </recommendedName>
</protein>
<dbReference type="InterPro" id="IPR038670">
    <property type="entry name" value="HslJ-like_sf"/>
</dbReference>
<dbReference type="Gene3D" id="2.40.128.270">
    <property type="match status" value="1"/>
</dbReference>
<keyword evidence="1" id="KW-0732">Signal</keyword>
<accession>A0A9W4QXI3</accession>
<proteinExistence type="predicted"/>
<dbReference type="RefSeq" id="WP_262976609.1">
    <property type="nucleotide sequence ID" value="NZ_CAMAPB010000021.1"/>
</dbReference>
<keyword evidence="4" id="KW-1185">Reference proteome</keyword>
<evidence type="ECO:0000256" key="1">
    <source>
        <dbReference type="SAM" id="SignalP"/>
    </source>
</evidence>
<dbReference type="InterPro" id="IPR039366">
    <property type="entry name" value="Pilotin"/>
</dbReference>
<dbReference type="PROSITE" id="PS51257">
    <property type="entry name" value="PROKAR_LIPOPROTEIN"/>
    <property type="match status" value="1"/>
</dbReference>
<dbReference type="PANTHER" id="PTHR35535">
    <property type="entry name" value="HEAT SHOCK PROTEIN HSLJ"/>
    <property type="match status" value="1"/>
</dbReference>
<dbReference type="EMBL" id="CAMAPB010000021">
    <property type="protein sequence ID" value="CAH9057694.1"/>
    <property type="molecule type" value="Genomic_DNA"/>
</dbReference>
<dbReference type="AlphaFoldDB" id="A0A9W4QXI3"/>
<dbReference type="Proteomes" id="UP001152447">
    <property type="component" value="Unassembled WGS sequence"/>
</dbReference>